<keyword evidence="7" id="KW-0813">Transport</keyword>
<keyword evidence="10" id="KW-1185">Reference proteome</keyword>
<proteinExistence type="inferred from homology"/>
<feature type="transmembrane region" description="Helical" evidence="7">
    <location>
        <begin position="59"/>
        <end position="79"/>
    </location>
</feature>
<feature type="transmembrane region" description="Helical" evidence="7">
    <location>
        <begin position="99"/>
        <end position="128"/>
    </location>
</feature>
<evidence type="ECO:0000313" key="10">
    <source>
        <dbReference type="Proteomes" id="UP000043764"/>
    </source>
</evidence>
<comment type="caution">
    <text evidence="7">Lacks conserved residue(s) required for the propagation of feature annotation.</text>
</comment>
<evidence type="ECO:0000256" key="1">
    <source>
        <dbReference type="ARBA" id="ARBA00004429"/>
    </source>
</evidence>
<comment type="function">
    <text evidence="7">Part of the tripartite ATP-independent periplasmic (TRAP) transport system.</text>
</comment>
<feature type="transmembrane region" description="Helical" evidence="7">
    <location>
        <begin position="281"/>
        <end position="305"/>
    </location>
</feature>
<evidence type="ECO:0000256" key="7">
    <source>
        <dbReference type="RuleBase" id="RU369079"/>
    </source>
</evidence>
<dbReference type="STRING" id="481446.NIT7645_03662"/>
<name>A0A0H5CXJ9_9RHOB</name>
<keyword evidence="2" id="KW-1003">Cell membrane</keyword>
<dbReference type="GO" id="GO:0022857">
    <property type="term" value="F:transmembrane transporter activity"/>
    <property type="evidence" value="ECO:0007669"/>
    <property type="project" value="UniProtKB-UniRule"/>
</dbReference>
<feature type="transmembrane region" description="Helical" evidence="7">
    <location>
        <begin position="172"/>
        <end position="200"/>
    </location>
</feature>
<evidence type="ECO:0000256" key="5">
    <source>
        <dbReference type="ARBA" id="ARBA00022989"/>
    </source>
</evidence>
<feature type="transmembrane region" description="Helical" evidence="7">
    <location>
        <begin position="365"/>
        <end position="389"/>
    </location>
</feature>
<feature type="transmembrane region" description="Helical" evidence="7">
    <location>
        <begin position="409"/>
        <end position="430"/>
    </location>
</feature>
<evidence type="ECO:0000256" key="2">
    <source>
        <dbReference type="ARBA" id="ARBA00022475"/>
    </source>
</evidence>
<organism evidence="9 10">
    <name type="scientific">Phaeobacter italicus</name>
    <dbReference type="NCBI Taxonomy" id="481446"/>
    <lineage>
        <taxon>Bacteria</taxon>
        <taxon>Pseudomonadati</taxon>
        <taxon>Pseudomonadota</taxon>
        <taxon>Alphaproteobacteria</taxon>
        <taxon>Rhodobacterales</taxon>
        <taxon>Roseobacteraceae</taxon>
        <taxon>Phaeobacter</taxon>
    </lineage>
</organism>
<feature type="transmembrane region" description="Helical" evidence="7">
    <location>
        <begin position="325"/>
        <end position="353"/>
    </location>
</feature>
<keyword evidence="3 7" id="KW-0997">Cell inner membrane</keyword>
<comment type="similarity">
    <text evidence="7">Belongs to the TRAP transporter large permease family.</text>
</comment>
<gene>
    <name evidence="9" type="primary">siaT_1</name>
    <name evidence="9" type="ORF">NIT7321_00350</name>
</gene>
<reference evidence="10" key="1">
    <citation type="submission" date="2015-05" db="EMBL/GenBank/DDBJ databases">
        <authorList>
            <person name="Rodrigo-Torres Lidia"/>
            <person name="Arahal R.David."/>
        </authorList>
    </citation>
    <scope>NUCLEOTIDE SEQUENCE [LARGE SCALE GENOMIC DNA]</scope>
    <source>
        <strain evidence="10">CECT 7321</strain>
    </source>
</reference>
<dbReference type="PANTHER" id="PTHR33362:SF5">
    <property type="entry name" value="C4-DICARBOXYLATE TRAP TRANSPORTER LARGE PERMEASE PROTEIN DCTM"/>
    <property type="match status" value="1"/>
</dbReference>
<evidence type="ECO:0000313" key="9">
    <source>
        <dbReference type="EMBL" id="CRL09519.1"/>
    </source>
</evidence>
<protein>
    <recommendedName>
        <fullName evidence="7">TRAP transporter large permease protein</fullName>
    </recommendedName>
</protein>
<dbReference type="PANTHER" id="PTHR33362">
    <property type="entry name" value="SIALIC ACID TRAP TRANSPORTER PERMEASE PROTEIN SIAT-RELATED"/>
    <property type="match status" value="1"/>
</dbReference>
<dbReference type="PIRSF" id="PIRSF006066">
    <property type="entry name" value="HI0050"/>
    <property type="match status" value="1"/>
</dbReference>
<dbReference type="GO" id="GO:0005886">
    <property type="term" value="C:plasma membrane"/>
    <property type="evidence" value="ECO:0007669"/>
    <property type="project" value="UniProtKB-SubCell"/>
</dbReference>
<accession>A0A0H5CXJ9</accession>
<evidence type="ECO:0000256" key="6">
    <source>
        <dbReference type="ARBA" id="ARBA00023136"/>
    </source>
</evidence>
<evidence type="ECO:0000256" key="4">
    <source>
        <dbReference type="ARBA" id="ARBA00022692"/>
    </source>
</evidence>
<comment type="subunit">
    <text evidence="7">The complex comprises the extracytoplasmic solute receptor protein and the two transmembrane proteins.</text>
</comment>
<evidence type="ECO:0000259" key="8">
    <source>
        <dbReference type="Pfam" id="PF06808"/>
    </source>
</evidence>
<keyword evidence="5 7" id="KW-1133">Transmembrane helix</keyword>
<dbReference type="NCBIfam" id="TIGR00786">
    <property type="entry name" value="dctM"/>
    <property type="match status" value="1"/>
</dbReference>
<feature type="transmembrane region" description="Helical" evidence="7">
    <location>
        <begin position="140"/>
        <end position="166"/>
    </location>
</feature>
<feature type="domain" description="TRAP C4-dicarboxylate transport system permease DctM subunit" evidence="8">
    <location>
        <begin position="11"/>
        <end position="426"/>
    </location>
</feature>
<dbReference type="Proteomes" id="UP000043764">
    <property type="component" value="Unassembled WGS sequence"/>
</dbReference>
<keyword evidence="4 7" id="KW-0812">Transmembrane</keyword>
<dbReference type="RefSeq" id="WP_050672418.1">
    <property type="nucleotide sequence ID" value="NZ_CVRL01000003.1"/>
</dbReference>
<feature type="transmembrane region" description="Helical" evidence="7">
    <location>
        <begin position="227"/>
        <end position="245"/>
    </location>
</feature>
<dbReference type="InterPro" id="IPR004681">
    <property type="entry name" value="TRAP_DctM"/>
</dbReference>
<sequence>MSVAALSIVLLFLLFLFLGAGLWVAFALLGVGVAAMALFTEAPLGLVMATTMWGHSNSWALAALPLFIWMGEILFRSRLSEDMFTGLAPWMNRLPGQLLHVNIFACGIFAAVSGSSAATAATIGKLSIPELARRGYPEKVVIGTLAGSATLGLLIPPSIILIVYGVATEQSIARLFVAGVLPGVLLVSLFVGYVVIWAFLNRKSLPQSDATESSLSFGEKLNRTRRLIPVMLLIVGVIGSIYAGIASPTDAAAVGVVLALLLSWQSGSLTRRTFVDGLMGATVTSCMIAFILAGASFLTVAMGFTGIPRLLAEWIGSLNLSTFTLLAALTIFFVVLGCFLDGISVVVLTASVIMPMVLEAGIDPLWFGIFLVIVVEMSQITPPVGFNLFVLQSLTGRDILTVARAALPFFFLMVAALVLIVLFPSIVTYLPEQM</sequence>
<keyword evidence="6 7" id="KW-0472">Membrane</keyword>
<dbReference type="AlphaFoldDB" id="A0A0H5CXJ9"/>
<comment type="subcellular location">
    <subcellularLocation>
        <location evidence="1 7">Cell inner membrane</location>
        <topology evidence="1 7">Multi-pass membrane protein</topology>
    </subcellularLocation>
</comment>
<dbReference type="EMBL" id="CVRL01000003">
    <property type="protein sequence ID" value="CRL09519.1"/>
    <property type="molecule type" value="Genomic_DNA"/>
</dbReference>
<dbReference type="Pfam" id="PF06808">
    <property type="entry name" value="DctM"/>
    <property type="match status" value="1"/>
</dbReference>
<evidence type="ECO:0000256" key="3">
    <source>
        <dbReference type="ARBA" id="ARBA00022519"/>
    </source>
</evidence>
<dbReference type="InterPro" id="IPR010656">
    <property type="entry name" value="DctM"/>
</dbReference>